<proteinExistence type="predicted"/>
<gene>
    <name evidence="1" type="ORF">A2777_03295</name>
</gene>
<dbReference type="AlphaFoldDB" id="A0A1F5Z453"/>
<comment type="caution">
    <text evidence="1">The sequence shown here is derived from an EMBL/GenBank/DDBJ whole genome shotgun (WGS) entry which is preliminary data.</text>
</comment>
<dbReference type="Proteomes" id="UP000177354">
    <property type="component" value="Unassembled WGS sequence"/>
</dbReference>
<organism evidence="1 2">
    <name type="scientific">Candidatus Gottesmanbacteria bacterium RIFCSPHIGHO2_01_FULL_40_15</name>
    <dbReference type="NCBI Taxonomy" id="1798376"/>
    <lineage>
        <taxon>Bacteria</taxon>
        <taxon>Candidatus Gottesmaniibacteriota</taxon>
    </lineage>
</organism>
<name>A0A1F5Z453_9BACT</name>
<sequence>MFIDPLPEDKATGLVKDCYQKIRHSLDSPSLPVFFTYIGPFEEYLVYITDQLTVNLDEQSFKRNIGEIRLEIVGSIRKILKKPDSTQKWISLYKHSPSFYNFQKDLLLVSLINVKLACIFLALREAIKGWAVAAKKLPERTKFESGSPKVKFTREDFLFDYPLPDNVRNTHESSISLAPQNKSVVKRDTFGLEKNLLVEYLKYCRDDITGYMKKDYFWILRVRLEQTLLASLTLFPHLIYSPYNVIYKLTEKYENFYELLYLLYEQFPTLAVQRLILSAYMIIDN</sequence>
<reference evidence="1 2" key="1">
    <citation type="journal article" date="2016" name="Nat. Commun.">
        <title>Thousands of microbial genomes shed light on interconnected biogeochemical processes in an aquifer system.</title>
        <authorList>
            <person name="Anantharaman K."/>
            <person name="Brown C.T."/>
            <person name="Hug L.A."/>
            <person name="Sharon I."/>
            <person name="Castelle C.J."/>
            <person name="Probst A.J."/>
            <person name="Thomas B.C."/>
            <person name="Singh A."/>
            <person name="Wilkins M.J."/>
            <person name="Karaoz U."/>
            <person name="Brodie E.L."/>
            <person name="Williams K.H."/>
            <person name="Hubbard S.S."/>
            <person name="Banfield J.F."/>
        </authorList>
    </citation>
    <scope>NUCLEOTIDE SEQUENCE [LARGE SCALE GENOMIC DNA]</scope>
</reference>
<accession>A0A1F5Z453</accession>
<protein>
    <submittedName>
        <fullName evidence="1">Uncharacterized protein</fullName>
    </submittedName>
</protein>
<evidence type="ECO:0000313" key="1">
    <source>
        <dbReference type="EMBL" id="OGG07145.1"/>
    </source>
</evidence>
<dbReference type="EMBL" id="MFJF01000011">
    <property type="protein sequence ID" value="OGG07145.1"/>
    <property type="molecule type" value="Genomic_DNA"/>
</dbReference>
<evidence type="ECO:0000313" key="2">
    <source>
        <dbReference type="Proteomes" id="UP000177354"/>
    </source>
</evidence>